<dbReference type="AlphaFoldDB" id="A0A9J6AXI3"/>
<comment type="similarity">
    <text evidence="3">Belongs to the Ycf2 family.</text>
</comment>
<reference evidence="7 8" key="1">
    <citation type="submission" date="2020-09" db="EMBL/GenBank/DDBJ databases">
        <title>De no assembly of potato wild relative species, Solanum commersonii.</title>
        <authorList>
            <person name="Cho K."/>
        </authorList>
    </citation>
    <scope>NUCLEOTIDE SEQUENCE [LARGE SCALE GENOMIC DNA]</scope>
    <source>
        <strain evidence="7">LZ3.2</strain>
        <tissue evidence="7">Leaf</tissue>
    </source>
</reference>
<dbReference type="EMBL" id="JACXVP010000001">
    <property type="protein sequence ID" value="KAG5629089.1"/>
    <property type="molecule type" value="Genomic_DNA"/>
</dbReference>
<evidence type="ECO:0000256" key="4">
    <source>
        <dbReference type="ARBA" id="ARBA00022640"/>
    </source>
</evidence>
<keyword evidence="6" id="KW-0067">ATP-binding</keyword>
<evidence type="ECO:0000256" key="3">
    <source>
        <dbReference type="ARBA" id="ARBA00009361"/>
    </source>
</evidence>
<dbReference type="GO" id="GO:0005524">
    <property type="term" value="F:ATP binding"/>
    <property type="evidence" value="ECO:0007669"/>
    <property type="project" value="UniProtKB-KW"/>
</dbReference>
<evidence type="ECO:0000313" key="8">
    <source>
        <dbReference type="Proteomes" id="UP000824120"/>
    </source>
</evidence>
<sequence>MNIQDQIPQQRKHFFTLSYIRGCHLEKKMFHTNGFGSITMGSNARDLVAFTNEVLSISIT</sequence>
<dbReference type="PANTHER" id="PTHR33078:SF100">
    <property type="entry name" value="PROTEIN YCF2"/>
    <property type="match status" value="1"/>
</dbReference>
<dbReference type="OrthoDB" id="903719at2759"/>
<accession>A0A9J6AXI3</accession>
<name>A0A9J6AXI3_SOLCO</name>
<evidence type="ECO:0000256" key="2">
    <source>
        <dbReference type="ARBA" id="ARBA00004474"/>
    </source>
</evidence>
<evidence type="ECO:0000313" key="7">
    <source>
        <dbReference type="EMBL" id="KAG5629089.1"/>
    </source>
</evidence>
<evidence type="ECO:0000256" key="1">
    <source>
        <dbReference type="ARBA" id="ARBA00002329"/>
    </source>
</evidence>
<keyword evidence="8" id="KW-1185">Reference proteome</keyword>
<protein>
    <submittedName>
        <fullName evidence="7">Uncharacterized protein</fullName>
    </submittedName>
</protein>
<comment type="caution">
    <text evidence="7">The sequence shown here is derived from an EMBL/GenBank/DDBJ whole genome shotgun (WGS) entry which is preliminary data.</text>
</comment>
<comment type="subcellular location">
    <subcellularLocation>
        <location evidence="2">Plastid</location>
    </subcellularLocation>
</comment>
<dbReference type="Proteomes" id="UP000824120">
    <property type="component" value="Chromosome 1"/>
</dbReference>
<evidence type="ECO:0000256" key="6">
    <source>
        <dbReference type="ARBA" id="ARBA00022840"/>
    </source>
</evidence>
<dbReference type="GO" id="GO:0009536">
    <property type="term" value="C:plastid"/>
    <property type="evidence" value="ECO:0007669"/>
    <property type="project" value="UniProtKB-SubCell"/>
</dbReference>
<keyword evidence="5" id="KW-0547">Nucleotide-binding</keyword>
<proteinExistence type="inferred from homology"/>
<evidence type="ECO:0000256" key="5">
    <source>
        <dbReference type="ARBA" id="ARBA00022741"/>
    </source>
</evidence>
<dbReference type="PANTHER" id="PTHR33078">
    <property type="entry name" value="PROTEIN YCF2-RELATED"/>
    <property type="match status" value="1"/>
</dbReference>
<keyword evidence="4" id="KW-0934">Plastid</keyword>
<gene>
    <name evidence="7" type="ORF">H5410_000806</name>
</gene>
<organism evidence="7 8">
    <name type="scientific">Solanum commersonii</name>
    <name type="common">Commerson's wild potato</name>
    <name type="synonym">Commerson's nightshade</name>
    <dbReference type="NCBI Taxonomy" id="4109"/>
    <lineage>
        <taxon>Eukaryota</taxon>
        <taxon>Viridiplantae</taxon>
        <taxon>Streptophyta</taxon>
        <taxon>Embryophyta</taxon>
        <taxon>Tracheophyta</taxon>
        <taxon>Spermatophyta</taxon>
        <taxon>Magnoliopsida</taxon>
        <taxon>eudicotyledons</taxon>
        <taxon>Gunneridae</taxon>
        <taxon>Pentapetalae</taxon>
        <taxon>asterids</taxon>
        <taxon>lamiids</taxon>
        <taxon>Solanales</taxon>
        <taxon>Solanaceae</taxon>
        <taxon>Solanoideae</taxon>
        <taxon>Solaneae</taxon>
        <taxon>Solanum</taxon>
    </lineage>
</organism>
<comment type="function">
    <text evidence="1">Probable ATPase of unknown function. Its presence in a non-photosynthetic plant (Epifagus virginiana) and experiments in tobacco indicate that it has an essential function which is probably not related to photosynthesis.</text>
</comment>